<comment type="caution">
    <text evidence="3">The sequence shown here is derived from an EMBL/GenBank/DDBJ whole genome shotgun (WGS) entry which is preliminary data.</text>
</comment>
<dbReference type="SUPFAM" id="SSF51735">
    <property type="entry name" value="NAD(P)-binding Rossmann-fold domains"/>
    <property type="match status" value="1"/>
</dbReference>
<dbReference type="Proteomes" id="UP000593567">
    <property type="component" value="Unassembled WGS sequence"/>
</dbReference>
<dbReference type="InterPro" id="IPR036291">
    <property type="entry name" value="NAD(P)-bd_dom_sf"/>
</dbReference>
<dbReference type="PANTHER" id="PTHR10366">
    <property type="entry name" value="NAD DEPENDENT EPIMERASE/DEHYDRATASE"/>
    <property type="match status" value="1"/>
</dbReference>
<reference evidence="3" key="1">
    <citation type="submission" date="2020-06" db="EMBL/GenBank/DDBJ databases">
        <title>Draft genome of Bugula neritina, a colonial animal packing powerful symbionts and potential medicines.</title>
        <authorList>
            <person name="Rayko M."/>
        </authorList>
    </citation>
    <scope>NUCLEOTIDE SEQUENCE [LARGE SCALE GENOMIC DNA]</scope>
    <source>
        <strain evidence="3">Kwan_BN1</strain>
    </source>
</reference>
<protein>
    <submittedName>
        <fullName evidence="3">SDR42E1</fullName>
    </submittedName>
</protein>
<dbReference type="Pfam" id="PF01073">
    <property type="entry name" value="3Beta_HSD"/>
    <property type="match status" value="1"/>
</dbReference>
<feature type="domain" description="3-beta hydroxysteroid dehydrogenase/isomerase" evidence="2">
    <location>
        <begin position="11"/>
        <end position="183"/>
    </location>
</feature>
<dbReference type="InterPro" id="IPR002225">
    <property type="entry name" value="3Beta_OHSteriod_DH/Estase"/>
</dbReference>
<dbReference type="InterPro" id="IPR050425">
    <property type="entry name" value="NAD(P)_dehydrat-like"/>
</dbReference>
<evidence type="ECO:0000256" key="1">
    <source>
        <dbReference type="ARBA" id="ARBA00023002"/>
    </source>
</evidence>
<evidence type="ECO:0000259" key="2">
    <source>
        <dbReference type="Pfam" id="PF01073"/>
    </source>
</evidence>
<sequence length="184" mass="20413">MDDSDGQTLLLTGGSGYVASVILQKFCKKYKADSLNTKLPGMEKISRVVLVDKFASSINEEDFTVSVQSFQGDITDLDFLSKVFAGADVVYHLASYGMSGREQLHNELIWKVNVEGTKNVIEACRQNNVKSLIFTSTFNVVFGGQRIEDGDETLPYFDSTERSWDNYGNSKAVAEKLVLQVNNT</sequence>
<name>A0A7J7KJT1_BUGNE</name>
<keyword evidence="4" id="KW-1185">Reference proteome</keyword>
<dbReference type="GO" id="GO:0006694">
    <property type="term" value="P:steroid biosynthetic process"/>
    <property type="evidence" value="ECO:0007669"/>
    <property type="project" value="InterPro"/>
</dbReference>
<dbReference type="Gene3D" id="3.40.50.720">
    <property type="entry name" value="NAD(P)-binding Rossmann-like Domain"/>
    <property type="match status" value="1"/>
</dbReference>
<dbReference type="OrthoDB" id="10262413at2759"/>
<accession>A0A7J7KJT1</accession>
<evidence type="ECO:0000313" key="4">
    <source>
        <dbReference type="Proteomes" id="UP000593567"/>
    </source>
</evidence>
<organism evidence="3 4">
    <name type="scientific">Bugula neritina</name>
    <name type="common">Brown bryozoan</name>
    <name type="synonym">Sertularia neritina</name>
    <dbReference type="NCBI Taxonomy" id="10212"/>
    <lineage>
        <taxon>Eukaryota</taxon>
        <taxon>Metazoa</taxon>
        <taxon>Spiralia</taxon>
        <taxon>Lophotrochozoa</taxon>
        <taxon>Bryozoa</taxon>
        <taxon>Gymnolaemata</taxon>
        <taxon>Cheilostomatida</taxon>
        <taxon>Flustrina</taxon>
        <taxon>Buguloidea</taxon>
        <taxon>Bugulidae</taxon>
        <taxon>Bugula</taxon>
    </lineage>
</organism>
<keyword evidence="1" id="KW-0560">Oxidoreductase</keyword>
<gene>
    <name evidence="3" type="ORF">EB796_002715</name>
</gene>
<dbReference type="AlphaFoldDB" id="A0A7J7KJT1"/>
<proteinExistence type="predicted"/>
<dbReference type="PANTHER" id="PTHR10366:SF355">
    <property type="entry name" value="3-BETA HYDROXYSTEROID DEHYDROGENASE_ISOMERASE DOMAIN-CONTAINING PROTEIN"/>
    <property type="match status" value="1"/>
</dbReference>
<dbReference type="EMBL" id="VXIV02000322">
    <property type="protein sequence ID" value="KAF6038972.1"/>
    <property type="molecule type" value="Genomic_DNA"/>
</dbReference>
<dbReference type="GO" id="GO:0016616">
    <property type="term" value="F:oxidoreductase activity, acting on the CH-OH group of donors, NAD or NADP as acceptor"/>
    <property type="evidence" value="ECO:0007669"/>
    <property type="project" value="InterPro"/>
</dbReference>
<evidence type="ECO:0000313" key="3">
    <source>
        <dbReference type="EMBL" id="KAF6038972.1"/>
    </source>
</evidence>